<dbReference type="GO" id="GO:0051539">
    <property type="term" value="F:4 iron, 4 sulfur cluster binding"/>
    <property type="evidence" value="ECO:0007669"/>
    <property type="project" value="UniProtKB-KW"/>
</dbReference>
<dbReference type="EMBL" id="JACHXU010000030">
    <property type="protein sequence ID" value="MBB3209987.1"/>
    <property type="molecule type" value="Genomic_DNA"/>
</dbReference>
<comment type="cofactor">
    <cofactor evidence="1">
        <name>[3Fe-4S] cluster</name>
        <dbReference type="ChEBI" id="CHEBI:21137"/>
    </cofactor>
</comment>
<evidence type="ECO:0000256" key="6">
    <source>
        <dbReference type="ARBA" id="ARBA00022982"/>
    </source>
</evidence>
<evidence type="ECO:0000256" key="7">
    <source>
        <dbReference type="ARBA" id="ARBA00023004"/>
    </source>
</evidence>
<dbReference type="SUPFAM" id="SSF54862">
    <property type="entry name" value="4Fe-4S ferredoxins"/>
    <property type="match status" value="1"/>
</dbReference>
<dbReference type="GO" id="GO:0046872">
    <property type="term" value="F:metal ion binding"/>
    <property type="evidence" value="ECO:0007669"/>
    <property type="project" value="UniProtKB-KW"/>
</dbReference>
<dbReference type="AlphaFoldDB" id="A0A7W5E665"/>
<evidence type="ECO:0000256" key="1">
    <source>
        <dbReference type="ARBA" id="ARBA00001927"/>
    </source>
</evidence>
<keyword evidence="3" id="KW-0813">Transport</keyword>
<sequence length="206" mass="23319">MRGTRRIATRARDHLNMNKRPNIDKQQIERIQGVPRQKPIIGKTAPARMTKYGHPSKNTSFIKIFLTRLLQTRCVVGVGRDSYSGTPGAFMDRRSSRLPPVVGARRPSICFLFDTSPLPRSFLMAHVVAEPCCDCKHTDCVVVCPVECFHEGPRMLYIHPDECIDCEACVPECPEEAIYHEDRLPADWAPFRDLNATMARQTPLVS</sequence>
<dbReference type="InterPro" id="IPR000813">
    <property type="entry name" value="7Fe_ferredoxin"/>
</dbReference>
<accession>A0A7W5E665</accession>
<dbReference type="InterPro" id="IPR017896">
    <property type="entry name" value="4Fe4S_Fe-S-bd"/>
</dbReference>
<keyword evidence="6" id="KW-0249">Electron transport</keyword>
<gene>
    <name evidence="10" type="ORF">FHS27_005833</name>
</gene>
<dbReference type="Gene3D" id="3.30.70.20">
    <property type="match status" value="1"/>
</dbReference>
<evidence type="ECO:0000256" key="8">
    <source>
        <dbReference type="ARBA" id="ARBA00023014"/>
    </source>
</evidence>
<evidence type="ECO:0000256" key="5">
    <source>
        <dbReference type="ARBA" id="ARBA00022723"/>
    </source>
</evidence>
<dbReference type="PROSITE" id="PS00198">
    <property type="entry name" value="4FE4S_FER_1"/>
    <property type="match status" value="1"/>
</dbReference>
<dbReference type="GO" id="GO:0009055">
    <property type="term" value="F:electron transfer activity"/>
    <property type="evidence" value="ECO:0007669"/>
    <property type="project" value="InterPro"/>
</dbReference>
<evidence type="ECO:0000313" key="10">
    <source>
        <dbReference type="EMBL" id="MBB3209987.1"/>
    </source>
</evidence>
<evidence type="ECO:0000256" key="3">
    <source>
        <dbReference type="ARBA" id="ARBA00022448"/>
    </source>
</evidence>
<evidence type="ECO:0000256" key="2">
    <source>
        <dbReference type="ARBA" id="ARBA00001966"/>
    </source>
</evidence>
<evidence type="ECO:0000259" key="9">
    <source>
        <dbReference type="PROSITE" id="PS51379"/>
    </source>
</evidence>
<dbReference type="PANTHER" id="PTHR42859:SF2">
    <property type="entry name" value="FERREDOXIN"/>
    <property type="match status" value="1"/>
</dbReference>
<dbReference type="InterPro" id="IPR050294">
    <property type="entry name" value="RnfB_subfamily"/>
</dbReference>
<keyword evidence="5" id="KW-0479">Metal-binding</keyword>
<name>A0A7W5E665_9BACT</name>
<dbReference type="PROSITE" id="PS51379">
    <property type="entry name" value="4FE4S_FER_2"/>
    <property type="match status" value="1"/>
</dbReference>
<protein>
    <submittedName>
        <fullName evidence="10">NAD-dependent dihydropyrimidine dehydrogenase PreA subunit</fullName>
    </submittedName>
</protein>
<keyword evidence="7" id="KW-0408">Iron</keyword>
<evidence type="ECO:0000313" key="11">
    <source>
        <dbReference type="Proteomes" id="UP000536179"/>
    </source>
</evidence>
<evidence type="ECO:0000256" key="4">
    <source>
        <dbReference type="ARBA" id="ARBA00022485"/>
    </source>
</evidence>
<dbReference type="InterPro" id="IPR017900">
    <property type="entry name" value="4Fe4S_Fe_S_CS"/>
</dbReference>
<proteinExistence type="predicted"/>
<comment type="cofactor">
    <cofactor evidence="2">
        <name>[4Fe-4S] cluster</name>
        <dbReference type="ChEBI" id="CHEBI:49883"/>
    </cofactor>
</comment>
<dbReference type="PANTHER" id="PTHR42859">
    <property type="entry name" value="OXIDOREDUCTASE"/>
    <property type="match status" value="1"/>
</dbReference>
<keyword evidence="11" id="KW-1185">Reference proteome</keyword>
<organism evidence="10 11">
    <name type="scientific">Aporhodopirellula rubra</name>
    <dbReference type="NCBI Taxonomy" id="980271"/>
    <lineage>
        <taxon>Bacteria</taxon>
        <taxon>Pseudomonadati</taxon>
        <taxon>Planctomycetota</taxon>
        <taxon>Planctomycetia</taxon>
        <taxon>Pirellulales</taxon>
        <taxon>Pirellulaceae</taxon>
        <taxon>Aporhodopirellula</taxon>
    </lineage>
</organism>
<comment type="caution">
    <text evidence="10">The sequence shown here is derived from an EMBL/GenBank/DDBJ whole genome shotgun (WGS) entry which is preliminary data.</text>
</comment>
<feature type="domain" description="4Fe-4S ferredoxin-type" evidence="9">
    <location>
        <begin position="154"/>
        <end position="183"/>
    </location>
</feature>
<dbReference type="Proteomes" id="UP000536179">
    <property type="component" value="Unassembled WGS sequence"/>
</dbReference>
<dbReference type="PRINTS" id="PR00354">
    <property type="entry name" value="7FE8SFRDOXIN"/>
</dbReference>
<keyword evidence="8" id="KW-0411">Iron-sulfur</keyword>
<reference evidence="10 11" key="1">
    <citation type="submission" date="2020-08" db="EMBL/GenBank/DDBJ databases">
        <title>Genomic Encyclopedia of Type Strains, Phase III (KMG-III): the genomes of soil and plant-associated and newly described type strains.</title>
        <authorList>
            <person name="Whitman W."/>
        </authorList>
    </citation>
    <scope>NUCLEOTIDE SEQUENCE [LARGE SCALE GENOMIC DNA]</scope>
    <source>
        <strain evidence="10 11">CECT 8075</strain>
    </source>
</reference>
<dbReference type="Pfam" id="PF00037">
    <property type="entry name" value="Fer4"/>
    <property type="match status" value="1"/>
</dbReference>
<keyword evidence="4" id="KW-0004">4Fe-4S</keyword>